<name>A0ACD3Z3W9_FUSSC</name>
<keyword evidence="2" id="KW-1185">Reference proteome</keyword>
<reference evidence="1" key="1">
    <citation type="submission" date="2021-11" db="EMBL/GenBank/DDBJ databases">
        <title>Fusarium solani-melongenae Genome sequencing and assembly.</title>
        <authorList>
            <person name="Xie S."/>
            <person name="Huang L."/>
            <person name="Zhang X."/>
        </authorList>
    </citation>
    <scope>NUCLEOTIDE SEQUENCE</scope>
    <source>
        <strain evidence="1">CRI 24-3</strain>
    </source>
</reference>
<sequence>MRLHLLAPAFLSASVLADTLSNTLQDSGFTLFQQRLQSNPELLNSKEPGLVVYAPTDSGLSSSDGPGRVKRQLKYQNGYFFAREQSGIYPLPSSSDRRMVTRSVQSGGDARLTFLDDPAYVNLGWVNNQSLVERPSQHYAGAKQQVYTGLGESVNVAGKDIPFDNGVIRPIDGDLTLPESISSTLPHLGVDKFHNLVKKAGLLSVLDSTAGITVLAPDNSAFKNVTKWSNTDLTEFIKGHVLVNFPAYTPLLKDGLVYPTLGGGKVKVTVQGGTIYLNGAKILAGDAIAVNGAVHTIDRVLSTFPGTAPVPEPTKEPEQTQATVPTHVPEYVPTGAGTTIGSLSWKALAVSVMGVVAATHY</sequence>
<accession>A0ACD3Z3W9</accession>
<gene>
    <name evidence="1" type="ORF">LCI18_005723</name>
</gene>
<dbReference type="Proteomes" id="UP000830768">
    <property type="component" value="Chromosome 4"/>
</dbReference>
<proteinExistence type="predicted"/>
<evidence type="ECO:0000313" key="2">
    <source>
        <dbReference type="Proteomes" id="UP000830768"/>
    </source>
</evidence>
<organism evidence="1 2">
    <name type="scientific">Fusarium solani subsp. cucurbitae</name>
    <name type="common">Neocosmosporum cucurbitae</name>
    <dbReference type="NCBI Taxonomy" id="2747967"/>
    <lineage>
        <taxon>Eukaryota</taxon>
        <taxon>Fungi</taxon>
        <taxon>Dikarya</taxon>
        <taxon>Ascomycota</taxon>
        <taxon>Pezizomycotina</taxon>
        <taxon>Sordariomycetes</taxon>
        <taxon>Hypocreomycetidae</taxon>
        <taxon>Hypocreales</taxon>
        <taxon>Nectriaceae</taxon>
        <taxon>Fusarium</taxon>
        <taxon>Fusarium solani species complex</taxon>
    </lineage>
</organism>
<protein>
    <submittedName>
        <fullName evidence="1">Uncharacterized protein</fullName>
    </submittedName>
</protein>
<dbReference type="EMBL" id="CP090033">
    <property type="protein sequence ID" value="UPK94788.1"/>
    <property type="molecule type" value="Genomic_DNA"/>
</dbReference>
<evidence type="ECO:0000313" key="1">
    <source>
        <dbReference type="EMBL" id="UPK94788.1"/>
    </source>
</evidence>